<dbReference type="AlphaFoldDB" id="A0A6J6M3L5"/>
<dbReference type="EMBL" id="CAFAZX010000087">
    <property type="protein sequence ID" value="CAB4845058.1"/>
    <property type="molecule type" value="Genomic_DNA"/>
</dbReference>
<accession>A0A6J6M3L5</accession>
<dbReference type="EMBL" id="CAEZWO010000128">
    <property type="protein sequence ID" value="CAB4668740.1"/>
    <property type="molecule type" value="Genomic_DNA"/>
</dbReference>
<evidence type="ECO:0000313" key="6">
    <source>
        <dbReference type="EMBL" id="CAB4986466.1"/>
    </source>
</evidence>
<evidence type="ECO:0000313" key="7">
    <source>
        <dbReference type="EMBL" id="CAB5077073.1"/>
    </source>
</evidence>
<evidence type="ECO:0000313" key="3">
    <source>
        <dbReference type="EMBL" id="CAB4831291.1"/>
    </source>
</evidence>
<dbReference type="Gene3D" id="3.90.25.10">
    <property type="entry name" value="UDP-galactose 4-epimerase, domain 1"/>
    <property type="match status" value="1"/>
</dbReference>
<proteinExistence type="predicted"/>
<protein>
    <submittedName>
        <fullName evidence="1">Unannotated protein</fullName>
    </submittedName>
</protein>
<reference evidence="1" key="1">
    <citation type="submission" date="2020-05" db="EMBL/GenBank/DDBJ databases">
        <authorList>
            <person name="Chiriac C."/>
            <person name="Salcher M."/>
            <person name="Ghai R."/>
            <person name="Kavagutti S V."/>
        </authorList>
    </citation>
    <scope>NUCLEOTIDE SEQUENCE</scope>
</reference>
<name>A0A6J6M3L5_9ZZZZ</name>
<dbReference type="EMBL" id="CAEZYB010000157">
    <property type="protein sequence ID" value="CAB4713630.1"/>
    <property type="molecule type" value="Genomic_DNA"/>
</dbReference>
<dbReference type="EMBL" id="CAFABI010000107">
    <property type="protein sequence ID" value="CAB4831291.1"/>
    <property type="molecule type" value="Genomic_DNA"/>
</dbReference>
<sequence length="142" mass="15827">MEKRKWWSMKPKGRGIASSIFSGIDEMFHGTAKQAQVTRDEQKRRVVDIGNSDDLTKITIRLPKKGTGMKSMTCNQLGGACEQIFSGETFDELASQSQRHGKEMFGANDGPHMAAMGKMMELMNSGEMDSWMAARKAEFEAL</sequence>
<evidence type="ECO:0000313" key="1">
    <source>
        <dbReference type="EMBL" id="CAB4668740.1"/>
    </source>
</evidence>
<gene>
    <name evidence="1" type="ORF">UFOPK2254_01153</name>
    <name evidence="2" type="ORF">UFOPK2646_01106</name>
    <name evidence="3" type="ORF">UFOPK3197_00934</name>
    <name evidence="4" type="ORF">UFOPK3241_01216</name>
    <name evidence="5" type="ORF">UFOPK3707_00552</name>
    <name evidence="6" type="ORF">UFOPK3937_01051</name>
    <name evidence="7" type="ORF">UFOPK4401_01117</name>
</gene>
<evidence type="ECO:0000313" key="4">
    <source>
        <dbReference type="EMBL" id="CAB4845058.1"/>
    </source>
</evidence>
<dbReference type="EMBL" id="CAFBMY010000068">
    <property type="protein sequence ID" value="CAB4924968.1"/>
    <property type="molecule type" value="Genomic_DNA"/>
</dbReference>
<dbReference type="EMBL" id="CAFBOJ010000128">
    <property type="protein sequence ID" value="CAB4986466.1"/>
    <property type="molecule type" value="Genomic_DNA"/>
</dbReference>
<organism evidence="1">
    <name type="scientific">freshwater metagenome</name>
    <dbReference type="NCBI Taxonomy" id="449393"/>
    <lineage>
        <taxon>unclassified sequences</taxon>
        <taxon>metagenomes</taxon>
        <taxon>ecological metagenomes</taxon>
    </lineage>
</organism>
<evidence type="ECO:0000313" key="2">
    <source>
        <dbReference type="EMBL" id="CAB4713630.1"/>
    </source>
</evidence>
<evidence type="ECO:0000313" key="5">
    <source>
        <dbReference type="EMBL" id="CAB4924968.1"/>
    </source>
</evidence>
<dbReference type="EMBL" id="CAFBRB010000140">
    <property type="protein sequence ID" value="CAB5077073.1"/>
    <property type="molecule type" value="Genomic_DNA"/>
</dbReference>